<dbReference type="Gene3D" id="4.10.60.10">
    <property type="entry name" value="Zinc finger, CCHC-type"/>
    <property type="match status" value="1"/>
</dbReference>
<reference evidence="3" key="1">
    <citation type="submission" date="2021-12" db="EMBL/GenBank/DDBJ databases">
        <authorList>
            <person name="King R."/>
        </authorList>
    </citation>
    <scope>NUCLEOTIDE SEQUENCE</scope>
</reference>
<dbReference type="OrthoDB" id="6782564at2759"/>
<evidence type="ECO:0000313" key="3">
    <source>
        <dbReference type="EMBL" id="CAH0563014.1"/>
    </source>
</evidence>
<sequence>MGLTPASIRPRLNVEKCHNCWEPGHFANRCLGTDRSRCCLKYGKAGHSVGECTLCVQPHRAWSGKCGRMKAFLNSARRESIAEGSEMSTAAGMETC</sequence>
<gene>
    <name evidence="3" type="ORF">MELIAE_LOCUS12021</name>
</gene>
<keyword evidence="1" id="KW-0863">Zinc-finger</keyword>
<keyword evidence="1" id="KW-0479">Metal-binding</keyword>
<keyword evidence="4" id="KW-1185">Reference proteome</keyword>
<protein>
    <recommendedName>
        <fullName evidence="2">CCHC-type domain-containing protein</fullName>
    </recommendedName>
</protein>
<name>A0A9P0BH50_BRAAE</name>
<keyword evidence="1" id="KW-0862">Zinc</keyword>
<dbReference type="GO" id="GO:0008270">
    <property type="term" value="F:zinc ion binding"/>
    <property type="evidence" value="ECO:0007669"/>
    <property type="project" value="UniProtKB-KW"/>
</dbReference>
<evidence type="ECO:0000259" key="2">
    <source>
        <dbReference type="PROSITE" id="PS50158"/>
    </source>
</evidence>
<organism evidence="3 4">
    <name type="scientific">Brassicogethes aeneus</name>
    <name type="common">Rape pollen beetle</name>
    <name type="synonym">Meligethes aeneus</name>
    <dbReference type="NCBI Taxonomy" id="1431903"/>
    <lineage>
        <taxon>Eukaryota</taxon>
        <taxon>Metazoa</taxon>
        <taxon>Ecdysozoa</taxon>
        <taxon>Arthropoda</taxon>
        <taxon>Hexapoda</taxon>
        <taxon>Insecta</taxon>
        <taxon>Pterygota</taxon>
        <taxon>Neoptera</taxon>
        <taxon>Endopterygota</taxon>
        <taxon>Coleoptera</taxon>
        <taxon>Polyphaga</taxon>
        <taxon>Cucujiformia</taxon>
        <taxon>Nitidulidae</taxon>
        <taxon>Meligethinae</taxon>
        <taxon>Brassicogethes</taxon>
    </lineage>
</organism>
<dbReference type="PROSITE" id="PS50158">
    <property type="entry name" value="ZF_CCHC"/>
    <property type="match status" value="1"/>
</dbReference>
<dbReference type="GO" id="GO:0003676">
    <property type="term" value="F:nucleic acid binding"/>
    <property type="evidence" value="ECO:0007669"/>
    <property type="project" value="InterPro"/>
</dbReference>
<dbReference type="Proteomes" id="UP001154078">
    <property type="component" value="Chromosome 8"/>
</dbReference>
<dbReference type="InterPro" id="IPR001878">
    <property type="entry name" value="Znf_CCHC"/>
</dbReference>
<dbReference type="InterPro" id="IPR036875">
    <property type="entry name" value="Znf_CCHC_sf"/>
</dbReference>
<evidence type="ECO:0000313" key="4">
    <source>
        <dbReference type="Proteomes" id="UP001154078"/>
    </source>
</evidence>
<accession>A0A9P0BH50</accession>
<dbReference type="AlphaFoldDB" id="A0A9P0BH50"/>
<dbReference type="SUPFAM" id="SSF57756">
    <property type="entry name" value="Retrovirus zinc finger-like domains"/>
    <property type="match status" value="1"/>
</dbReference>
<feature type="domain" description="CCHC-type" evidence="2">
    <location>
        <begin position="16"/>
        <end position="30"/>
    </location>
</feature>
<dbReference type="EMBL" id="OV121139">
    <property type="protein sequence ID" value="CAH0563014.1"/>
    <property type="molecule type" value="Genomic_DNA"/>
</dbReference>
<evidence type="ECO:0000256" key="1">
    <source>
        <dbReference type="PROSITE-ProRule" id="PRU00047"/>
    </source>
</evidence>
<proteinExistence type="predicted"/>